<comment type="caution">
    <text evidence="2">The sequence shown here is derived from an EMBL/GenBank/DDBJ whole genome shotgun (WGS) entry which is preliminary data.</text>
</comment>
<dbReference type="RefSeq" id="WP_051587562.1">
    <property type="nucleotide sequence ID" value="NZ_KK082127.1"/>
</dbReference>
<dbReference type="InterPro" id="IPR025681">
    <property type="entry name" value="COOH-NH2_lig"/>
</dbReference>
<reference evidence="2 3" key="1">
    <citation type="submission" date="2014-02" db="EMBL/GenBank/DDBJ databases">
        <title>Genome sequence of Paenibacillus darwinianus reveals adaptive mechanisms for survival in Antarctic soils.</title>
        <authorList>
            <person name="Dsouza M."/>
            <person name="Taylor M.W."/>
            <person name="Turner S.J."/>
            <person name="Aislabie J."/>
        </authorList>
    </citation>
    <scope>NUCLEOTIDE SEQUENCE [LARGE SCALE GENOMIC DNA]</scope>
    <source>
        <strain evidence="2 3">CE1</strain>
    </source>
</reference>
<sequence length="577" mass="62409">MVGNVWIGPSASNGAYGKKRSAVAKAAALLVWPTAGRDGDPEDGDAVLDIAADGSGAEAAVRIDEWERKGIWVLRGWGSRGGPSDWTDASLQLQRAGFPGTEEDADNEQGGNCLAKPASDRGKPYLRSEAGGPAMSGPVGVAGAYRANRRFFEVPVFHLDALTVRRTGEGRVPADWSESHPLYRKLYREAVRAVYALGLDYSVVRLSADDQGTIRAIRIRSVSAQDVQLWKSAMAAFADGWRKAVCGCRDENGSGTKKREIGEGSAVGGAVGGHGGSPERRDRWPKIGGVDEIAEHGGRTEASGVGRRSDGRDVRHSGMLLIGADPEFVLLRPDGTIVSADRFFPPTGAAGTDTVRSGTRLLRPIVELRPDPAGDPDGLLRNLWRLLHRASALTAGQPLRWLAGAMPVRGVALGGHLHLSGVELNARLLRTLDSFVALPLAAVEDAAGRRRRLRYGALGDFRRQPHGGFEYRTPPSWLVSPTVASAAFALALAAARDYARLAVTELPTYEDRYRRAYYEGDRALLRDACSRLHDSLERLPSYSGLSRWIEPLFKAIRLGETWDETADFRSKWGVPLP</sequence>
<feature type="region of interest" description="Disordered" evidence="1">
    <location>
        <begin position="253"/>
        <end position="285"/>
    </location>
</feature>
<evidence type="ECO:0008006" key="4">
    <source>
        <dbReference type="Google" id="ProtNLM"/>
    </source>
</evidence>
<feature type="compositionally biased region" description="Basic and acidic residues" evidence="1">
    <location>
        <begin position="253"/>
        <end position="262"/>
    </location>
</feature>
<dbReference type="Proteomes" id="UP000053750">
    <property type="component" value="Unassembled WGS sequence"/>
</dbReference>
<keyword evidence="3" id="KW-1185">Reference proteome</keyword>
<dbReference type="OrthoDB" id="2078085at2"/>
<feature type="region of interest" description="Disordered" evidence="1">
    <location>
        <begin position="99"/>
        <end position="122"/>
    </location>
</feature>
<organism evidence="2 3">
    <name type="scientific">Paenibacillus darwinianus</name>
    <dbReference type="NCBI Taxonomy" id="1380763"/>
    <lineage>
        <taxon>Bacteria</taxon>
        <taxon>Bacillati</taxon>
        <taxon>Bacillota</taxon>
        <taxon>Bacilli</taxon>
        <taxon>Bacillales</taxon>
        <taxon>Paenibacillaceae</taxon>
        <taxon>Paenibacillus</taxon>
    </lineage>
</organism>
<gene>
    <name evidence="2" type="ORF">BG53_14005</name>
</gene>
<evidence type="ECO:0000313" key="2">
    <source>
        <dbReference type="EMBL" id="EXX90138.1"/>
    </source>
</evidence>
<dbReference type="AlphaFoldDB" id="A0A9W5S2H2"/>
<feature type="compositionally biased region" description="Gly residues" evidence="1">
    <location>
        <begin position="265"/>
        <end position="276"/>
    </location>
</feature>
<evidence type="ECO:0000313" key="3">
    <source>
        <dbReference type="Proteomes" id="UP000053750"/>
    </source>
</evidence>
<evidence type="ECO:0000256" key="1">
    <source>
        <dbReference type="SAM" id="MobiDB-lite"/>
    </source>
</evidence>
<dbReference type="Pfam" id="PF14395">
    <property type="entry name" value="COOH-NH2_lig"/>
    <property type="match status" value="1"/>
</dbReference>
<proteinExistence type="predicted"/>
<dbReference type="EMBL" id="JFHU01000073">
    <property type="protein sequence ID" value="EXX90138.1"/>
    <property type="molecule type" value="Genomic_DNA"/>
</dbReference>
<name>A0A9W5S2H2_9BACL</name>
<accession>A0A9W5S2H2</accession>
<protein>
    <recommendedName>
        <fullName evidence="4">PhiEco32-like amidoligase-type 2 protein</fullName>
    </recommendedName>
</protein>